<name>A0A4Z0H0G6_9BACI</name>
<keyword evidence="3" id="KW-1185">Reference proteome</keyword>
<dbReference type="STRING" id="192814.GCA_900166575_00841"/>
<accession>A0A4Z0H0G6</accession>
<feature type="coiled-coil region" evidence="1">
    <location>
        <begin position="64"/>
        <end position="98"/>
    </location>
</feature>
<gene>
    <name evidence="2" type="ORF">E4663_02645</name>
</gene>
<dbReference type="Proteomes" id="UP000297982">
    <property type="component" value="Unassembled WGS sequence"/>
</dbReference>
<evidence type="ECO:0000256" key="1">
    <source>
        <dbReference type="SAM" id="Coils"/>
    </source>
</evidence>
<dbReference type="RefSeq" id="WP_135326599.1">
    <property type="nucleotide sequence ID" value="NZ_SRJC01000001.1"/>
</dbReference>
<keyword evidence="1" id="KW-0175">Coiled coil</keyword>
<proteinExistence type="predicted"/>
<comment type="caution">
    <text evidence="2">The sequence shown here is derived from an EMBL/GenBank/DDBJ whole genome shotgun (WGS) entry which is preliminary data.</text>
</comment>
<dbReference type="EMBL" id="SRJC01000001">
    <property type="protein sequence ID" value="TGB03923.1"/>
    <property type="molecule type" value="Genomic_DNA"/>
</dbReference>
<evidence type="ECO:0000313" key="2">
    <source>
        <dbReference type="EMBL" id="TGB03923.1"/>
    </source>
</evidence>
<evidence type="ECO:0000313" key="3">
    <source>
        <dbReference type="Proteomes" id="UP000297982"/>
    </source>
</evidence>
<dbReference type="AlphaFoldDB" id="A0A4Z0H0G6"/>
<reference evidence="2 3" key="1">
    <citation type="journal article" date="2003" name="Int. J. Syst. Evol. Microbiol.">
        <title>Halobacillus salinus sp. nov., isolated from a salt lake on the coast of the East Sea in Korea.</title>
        <authorList>
            <person name="Yoon J.H."/>
            <person name="Kang K.H."/>
            <person name="Park Y.H."/>
        </authorList>
    </citation>
    <scope>NUCLEOTIDE SEQUENCE [LARGE SCALE GENOMIC DNA]</scope>
    <source>
        <strain evidence="2 3">HSL-3</strain>
    </source>
</reference>
<organism evidence="2 3">
    <name type="scientific">Halobacillus salinus</name>
    <dbReference type="NCBI Taxonomy" id="192814"/>
    <lineage>
        <taxon>Bacteria</taxon>
        <taxon>Bacillati</taxon>
        <taxon>Bacillota</taxon>
        <taxon>Bacilli</taxon>
        <taxon>Bacillales</taxon>
        <taxon>Bacillaceae</taxon>
        <taxon>Halobacillus</taxon>
    </lineage>
</organism>
<protein>
    <submittedName>
        <fullName evidence="2">YtxH domain-containing protein</fullName>
    </submittedName>
</protein>
<sequence length="108" mass="11929">MGQQKLWKGMLIGAAVGGGLMLLDKDTRSYVGQRGRSAGSTCKGYIKQPSQAIHSLRLNYEYVSKQLNKGVEELLELLSKLEDMLNKVGEINKEVENQLKSVDSKEAS</sequence>